<protein>
    <submittedName>
        <fullName evidence="1">Uncharacterized protein</fullName>
    </submittedName>
</protein>
<evidence type="ECO:0000313" key="2">
    <source>
        <dbReference type="Proteomes" id="UP001247620"/>
    </source>
</evidence>
<keyword evidence="2" id="KW-1185">Reference proteome</keyword>
<gene>
    <name evidence="1" type="ORF">J2W55_003030</name>
</gene>
<accession>A0ABU1TCQ3</accession>
<dbReference type="EMBL" id="JAVDUU010000003">
    <property type="protein sequence ID" value="MDR6943177.1"/>
    <property type="molecule type" value="Genomic_DNA"/>
</dbReference>
<reference evidence="1 2" key="1">
    <citation type="submission" date="2023-07" db="EMBL/GenBank/DDBJ databases">
        <title>Sorghum-associated microbial communities from plants grown in Nebraska, USA.</title>
        <authorList>
            <person name="Schachtman D."/>
        </authorList>
    </citation>
    <scope>NUCLEOTIDE SEQUENCE [LARGE SCALE GENOMIC DNA]</scope>
    <source>
        <strain evidence="1 2">3262</strain>
    </source>
</reference>
<proteinExistence type="predicted"/>
<dbReference type="Proteomes" id="UP001247620">
    <property type="component" value="Unassembled WGS sequence"/>
</dbReference>
<dbReference type="RefSeq" id="WP_310096986.1">
    <property type="nucleotide sequence ID" value="NZ_JAVDUU010000003.1"/>
</dbReference>
<sequence length="91" mass="10761">MQTCKKFQINITYLNEQYRADVTELSYPNHCILYKIKLRQAKFWFIKCAEEWKYIGDFQLAPKLKGLLIRKIEKVKEADKCTIDTNTAPGI</sequence>
<comment type="caution">
    <text evidence="1">The sequence shown here is derived from an EMBL/GenBank/DDBJ whole genome shotgun (WGS) entry which is preliminary data.</text>
</comment>
<organism evidence="1 2">
    <name type="scientific">Mucilaginibacter pocheonensis</name>
    <dbReference type="NCBI Taxonomy" id="398050"/>
    <lineage>
        <taxon>Bacteria</taxon>
        <taxon>Pseudomonadati</taxon>
        <taxon>Bacteroidota</taxon>
        <taxon>Sphingobacteriia</taxon>
        <taxon>Sphingobacteriales</taxon>
        <taxon>Sphingobacteriaceae</taxon>
        <taxon>Mucilaginibacter</taxon>
    </lineage>
</organism>
<name>A0ABU1TCQ3_9SPHI</name>
<evidence type="ECO:0000313" key="1">
    <source>
        <dbReference type="EMBL" id="MDR6943177.1"/>
    </source>
</evidence>